<dbReference type="AlphaFoldDB" id="A0A286GA15"/>
<dbReference type="SMART" id="SM00903">
    <property type="entry name" value="Flavin_Reduct"/>
    <property type="match status" value="1"/>
</dbReference>
<evidence type="ECO:0000259" key="2">
    <source>
        <dbReference type="SMART" id="SM00903"/>
    </source>
</evidence>
<name>A0A286GA15_9PROT</name>
<organism evidence="3 4">
    <name type="scientific">Caenispirillum bisanense</name>
    <dbReference type="NCBI Taxonomy" id="414052"/>
    <lineage>
        <taxon>Bacteria</taxon>
        <taxon>Pseudomonadati</taxon>
        <taxon>Pseudomonadota</taxon>
        <taxon>Alphaproteobacteria</taxon>
        <taxon>Rhodospirillales</taxon>
        <taxon>Novispirillaceae</taxon>
        <taxon>Caenispirillum</taxon>
    </lineage>
</organism>
<dbReference type="PANTHER" id="PTHR43812">
    <property type="entry name" value="BLR2425 PROTEIN"/>
    <property type="match status" value="1"/>
</dbReference>
<sequence length="226" mass="23902">MFHEVGQPHGLPFNPFKSCVIPRPIGWVTTQDAAGRVNLAPFSFFNAVASEPPLVVLGINGRHAVGGGDKDTLRNCRETSEFVVNMATHDLRDALNKTSAPLPPGENEFVHAGLTPAPSRLIAPPRVAESPVHLECRVHQIVDLPSDDPASGNTLVIGRVVGVHVADDALTADGRVDVEKIRPIARLGYQDYATVERVWQLTRPKGGGDAVAEGAGAAAGVPAAPR</sequence>
<dbReference type="InterPro" id="IPR012349">
    <property type="entry name" value="Split_barrel_FMN-bd"/>
</dbReference>
<dbReference type="RefSeq" id="WP_097278138.1">
    <property type="nucleotide sequence ID" value="NZ_OCNJ01000002.1"/>
</dbReference>
<dbReference type="Gene3D" id="2.30.110.10">
    <property type="entry name" value="Electron Transport, Fmn-binding Protein, Chain A"/>
    <property type="match status" value="1"/>
</dbReference>
<evidence type="ECO:0000256" key="1">
    <source>
        <dbReference type="SAM" id="MobiDB-lite"/>
    </source>
</evidence>
<dbReference type="GO" id="GO:0010181">
    <property type="term" value="F:FMN binding"/>
    <property type="evidence" value="ECO:0007669"/>
    <property type="project" value="InterPro"/>
</dbReference>
<dbReference type="OrthoDB" id="9783347at2"/>
<reference evidence="3 4" key="1">
    <citation type="submission" date="2017-09" db="EMBL/GenBank/DDBJ databases">
        <authorList>
            <person name="Ehlers B."/>
            <person name="Leendertz F.H."/>
        </authorList>
    </citation>
    <scope>NUCLEOTIDE SEQUENCE [LARGE SCALE GENOMIC DNA]</scope>
    <source>
        <strain evidence="3 4">USBA 140</strain>
    </source>
</reference>
<feature type="domain" description="Flavin reductase like" evidence="2">
    <location>
        <begin position="18"/>
        <end position="179"/>
    </location>
</feature>
<dbReference type="PANTHER" id="PTHR43812:SF2">
    <property type="entry name" value="FLAVIN REDUCTASE LIKE DOMAIN-CONTAINING PROTEIN"/>
    <property type="match status" value="1"/>
</dbReference>
<proteinExistence type="predicted"/>
<protein>
    <submittedName>
        <fullName evidence="3">NADH-FMN oxidoreductase RutF, flavin reductase (DIM6/NTAB) family</fullName>
    </submittedName>
</protein>
<evidence type="ECO:0000313" key="3">
    <source>
        <dbReference type="EMBL" id="SOD92348.1"/>
    </source>
</evidence>
<keyword evidence="4" id="KW-1185">Reference proteome</keyword>
<dbReference type="SUPFAM" id="SSF50475">
    <property type="entry name" value="FMN-binding split barrel"/>
    <property type="match status" value="1"/>
</dbReference>
<gene>
    <name evidence="3" type="ORF">SAMN05421508_102389</name>
</gene>
<dbReference type="EMBL" id="OCNJ01000002">
    <property type="protein sequence ID" value="SOD92348.1"/>
    <property type="molecule type" value="Genomic_DNA"/>
</dbReference>
<dbReference type="GO" id="GO:0016646">
    <property type="term" value="F:oxidoreductase activity, acting on the CH-NH group of donors, NAD or NADP as acceptor"/>
    <property type="evidence" value="ECO:0007669"/>
    <property type="project" value="UniProtKB-ARBA"/>
</dbReference>
<dbReference type="Pfam" id="PF01613">
    <property type="entry name" value="Flavin_Reduct"/>
    <property type="match status" value="1"/>
</dbReference>
<accession>A0A286GA15</accession>
<evidence type="ECO:0000313" key="4">
    <source>
        <dbReference type="Proteomes" id="UP000219621"/>
    </source>
</evidence>
<dbReference type="Proteomes" id="UP000219621">
    <property type="component" value="Unassembled WGS sequence"/>
</dbReference>
<dbReference type="InterPro" id="IPR002563">
    <property type="entry name" value="Flavin_Rdtase-like_dom"/>
</dbReference>
<feature type="compositionally biased region" description="Low complexity" evidence="1">
    <location>
        <begin position="210"/>
        <end position="226"/>
    </location>
</feature>
<feature type="region of interest" description="Disordered" evidence="1">
    <location>
        <begin position="205"/>
        <end position="226"/>
    </location>
</feature>